<organism evidence="1 2">
    <name type="scientific">Rhizobium calliandrae</name>
    <dbReference type="NCBI Taxonomy" id="1312182"/>
    <lineage>
        <taxon>Bacteria</taxon>
        <taxon>Pseudomonadati</taxon>
        <taxon>Pseudomonadota</taxon>
        <taxon>Alphaproteobacteria</taxon>
        <taxon>Hyphomicrobiales</taxon>
        <taxon>Rhizobiaceae</taxon>
        <taxon>Rhizobium/Agrobacterium group</taxon>
        <taxon>Rhizobium</taxon>
    </lineage>
</organism>
<reference evidence="1" key="1">
    <citation type="submission" date="2023-06" db="EMBL/GenBank/DDBJ databases">
        <title>Phylogenetic Diversity of Rhizobium strains.</title>
        <authorList>
            <person name="Moura F.T."/>
            <person name="Helene L.C.F."/>
            <person name="Hungria M."/>
        </authorList>
    </citation>
    <scope>NUCLEOTIDE SEQUENCE</scope>
    <source>
        <strain evidence="1">CCGE524</strain>
    </source>
</reference>
<keyword evidence="2" id="KW-1185">Reference proteome</keyword>
<name>A0ABT7KKC0_9HYPH</name>
<dbReference type="EMBL" id="JARFYN010000044">
    <property type="protein sequence ID" value="MDL2409081.1"/>
    <property type="molecule type" value="Genomic_DNA"/>
</dbReference>
<sequence length="147" mass="16201">MASAFIEVEMSNRANKILPHHRFSHSLGAPLARVQGEIAHVFEAPENHHGANHQHFTVKIETVLKFEGGDGDINGQTVFVAVRFGDNEGLDHEIADLKAGEPIELQGEYISIASAYPTEDNSNPVLPVLHFTHHPVGYVLYEGVHYS</sequence>
<accession>A0ABT7KKC0</accession>
<evidence type="ECO:0000313" key="1">
    <source>
        <dbReference type="EMBL" id="MDL2409081.1"/>
    </source>
</evidence>
<comment type="caution">
    <text evidence="1">The sequence shown here is derived from an EMBL/GenBank/DDBJ whole genome shotgun (WGS) entry which is preliminary data.</text>
</comment>
<dbReference type="RefSeq" id="WP_285882521.1">
    <property type="nucleotide sequence ID" value="NZ_JARFYN010000044.1"/>
</dbReference>
<gene>
    <name evidence="1" type="ORF">PY650_26275</name>
</gene>
<evidence type="ECO:0000313" key="2">
    <source>
        <dbReference type="Proteomes" id="UP001172630"/>
    </source>
</evidence>
<protein>
    <submittedName>
        <fullName evidence="1">Uncharacterized protein</fullName>
    </submittedName>
</protein>
<dbReference type="Proteomes" id="UP001172630">
    <property type="component" value="Unassembled WGS sequence"/>
</dbReference>
<proteinExistence type="predicted"/>